<sequence>MENEGRRKNFGLSHRLPRADEGYRAYGGGRGSGAKRTSKRTGAHTDRSRVEQPFVIVLRPSVSVKFHPATAVKVDVGTRQQNAGINMLLVEVYVRIRTEIAVVIPFDQAPESIQTDIPLSYALIVGDVPAYYYDSSGNPVGSDAARAPAITLPSKPEGGSFPSAETPTPKSAEAGTSGH</sequence>
<dbReference type="InterPro" id="IPR014197">
    <property type="entry name" value="Sporulation_prot_YunB"/>
</dbReference>
<dbReference type="AlphaFoldDB" id="A0A398CK57"/>
<dbReference type="EMBL" id="QXJM01000039">
    <property type="protein sequence ID" value="RIE02735.1"/>
    <property type="molecule type" value="Genomic_DNA"/>
</dbReference>
<feature type="region of interest" description="Disordered" evidence="1">
    <location>
        <begin position="21"/>
        <end position="47"/>
    </location>
</feature>
<keyword evidence="3" id="KW-1185">Reference proteome</keyword>
<protein>
    <submittedName>
        <fullName evidence="2">Uncharacterized protein</fullName>
    </submittedName>
</protein>
<evidence type="ECO:0000313" key="3">
    <source>
        <dbReference type="Proteomes" id="UP000266340"/>
    </source>
</evidence>
<gene>
    <name evidence="2" type="ORF">D3H35_18990</name>
</gene>
<reference evidence="2 3" key="1">
    <citation type="submission" date="2018-09" db="EMBL/GenBank/DDBJ databases">
        <title>Cohnella cavernae sp. nov., isolated from a karst cave.</title>
        <authorList>
            <person name="Zhu H."/>
        </authorList>
    </citation>
    <scope>NUCLEOTIDE SEQUENCE [LARGE SCALE GENOMIC DNA]</scope>
    <source>
        <strain evidence="2 3">K2E09-144</strain>
    </source>
</reference>
<name>A0A398CK57_9BACL</name>
<feature type="region of interest" description="Disordered" evidence="1">
    <location>
        <begin position="140"/>
        <end position="179"/>
    </location>
</feature>
<proteinExistence type="predicted"/>
<organism evidence="2 3">
    <name type="scientific">Cohnella faecalis</name>
    <dbReference type="NCBI Taxonomy" id="2315694"/>
    <lineage>
        <taxon>Bacteria</taxon>
        <taxon>Bacillati</taxon>
        <taxon>Bacillota</taxon>
        <taxon>Bacilli</taxon>
        <taxon>Bacillales</taxon>
        <taxon>Paenibacillaceae</taxon>
        <taxon>Cohnella</taxon>
    </lineage>
</organism>
<comment type="caution">
    <text evidence="2">The sequence shown here is derived from an EMBL/GenBank/DDBJ whole genome shotgun (WGS) entry which is preliminary data.</text>
</comment>
<evidence type="ECO:0000313" key="2">
    <source>
        <dbReference type="EMBL" id="RIE02735.1"/>
    </source>
</evidence>
<evidence type="ECO:0000256" key="1">
    <source>
        <dbReference type="SAM" id="MobiDB-lite"/>
    </source>
</evidence>
<accession>A0A398CK57</accession>
<dbReference type="Proteomes" id="UP000266340">
    <property type="component" value="Unassembled WGS sequence"/>
</dbReference>
<dbReference type="OrthoDB" id="1649278at2"/>
<dbReference type="Pfam" id="PF09560">
    <property type="entry name" value="Spore_YunB"/>
    <property type="match status" value="1"/>
</dbReference>